<dbReference type="PANTHER" id="PTHR48111">
    <property type="entry name" value="REGULATOR OF RPOS"/>
    <property type="match status" value="1"/>
</dbReference>
<keyword evidence="3" id="KW-0805">Transcription regulation</keyword>
<evidence type="ECO:0000313" key="9">
    <source>
        <dbReference type="EMBL" id="PSL04182.1"/>
    </source>
</evidence>
<dbReference type="GO" id="GO:0005829">
    <property type="term" value="C:cytosol"/>
    <property type="evidence" value="ECO:0007669"/>
    <property type="project" value="TreeGrafter"/>
</dbReference>
<sequence>MPTRPGRTPAGPPRSGPPSVSVGGVTLDVPNRRVTMPSGAQAGLTPLQAAVLAHLMSRSGRVCSRAELMCQAMGYPVPVGSRTVDVHVATLRTKLGGALRIRSVRGVGYTLEPSAGS</sequence>
<dbReference type="Gene3D" id="1.10.10.10">
    <property type="entry name" value="Winged helix-like DNA-binding domain superfamily/Winged helix DNA-binding domain"/>
    <property type="match status" value="1"/>
</dbReference>
<dbReference type="PROSITE" id="PS51755">
    <property type="entry name" value="OMPR_PHOB"/>
    <property type="match status" value="1"/>
</dbReference>
<evidence type="ECO:0000256" key="3">
    <source>
        <dbReference type="ARBA" id="ARBA00023015"/>
    </source>
</evidence>
<dbReference type="Proteomes" id="UP000243528">
    <property type="component" value="Unassembled WGS sequence"/>
</dbReference>
<evidence type="ECO:0000259" key="8">
    <source>
        <dbReference type="PROSITE" id="PS51755"/>
    </source>
</evidence>
<dbReference type="GO" id="GO:0032993">
    <property type="term" value="C:protein-DNA complex"/>
    <property type="evidence" value="ECO:0007669"/>
    <property type="project" value="TreeGrafter"/>
</dbReference>
<evidence type="ECO:0000256" key="1">
    <source>
        <dbReference type="ARBA" id="ARBA00022553"/>
    </source>
</evidence>
<evidence type="ECO:0000256" key="7">
    <source>
        <dbReference type="SAM" id="MobiDB-lite"/>
    </source>
</evidence>
<accession>A0A2P8E3Z1</accession>
<dbReference type="OrthoDB" id="8927943at2"/>
<dbReference type="InterPro" id="IPR001867">
    <property type="entry name" value="OmpR/PhoB-type_DNA-bd"/>
</dbReference>
<organism evidence="9 10">
    <name type="scientific">Haloactinopolyspora alba</name>
    <dbReference type="NCBI Taxonomy" id="648780"/>
    <lineage>
        <taxon>Bacteria</taxon>
        <taxon>Bacillati</taxon>
        <taxon>Actinomycetota</taxon>
        <taxon>Actinomycetes</taxon>
        <taxon>Jiangellales</taxon>
        <taxon>Jiangellaceae</taxon>
        <taxon>Haloactinopolyspora</taxon>
    </lineage>
</organism>
<dbReference type="CDD" id="cd00383">
    <property type="entry name" value="trans_reg_C"/>
    <property type="match status" value="1"/>
</dbReference>
<evidence type="ECO:0000256" key="2">
    <source>
        <dbReference type="ARBA" id="ARBA00023012"/>
    </source>
</evidence>
<dbReference type="InterPro" id="IPR036388">
    <property type="entry name" value="WH-like_DNA-bd_sf"/>
</dbReference>
<feature type="domain" description="OmpR/PhoB-type" evidence="8">
    <location>
        <begin position="17"/>
        <end position="113"/>
    </location>
</feature>
<name>A0A2P8E3Z1_9ACTN</name>
<keyword evidence="5" id="KW-0804">Transcription</keyword>
<evidence type="ECO:0000313" key="10">
    <source>
        <dbReference type="Proteomes" id="UP000243528"/>
    </source>
</evidence>
<keyword evidence="1" id="KW-0597">Phosphoprotein</keyword>
<dbReference type="GO" id="GO:0000976">
    <property type="term" value="F:transcription cis-regulatory region binding"/>
    <property type="evidence" value="ECO:0007669"/>
    <property type="project" value="TreeGrafter"/>
</dbReference>
<dbReference type="SMART" id="SM00862">
    <property type="entry name" value="Trans_reg_C"/>
    <property type="match status" value="1"/>
</dbReference>
<feature type="DNA-binding region" description="OmpR/PhoB-type" evidence="6">
    <location>
        <begin position="17"/>
        <end position="113"/>
    </location>
</feature>
<feature type="region of interest" description="Disordered" evidence="7">
    <location>
        <begin position="1"/>
        <end position="26"/>
    </location>
</feature>
<dbReference type="InterPro" id="IPR039420">
    <property type="entry name" value="WalR-like"/>
</dbReference>
<dbReference type="GO" id="GO:0006355">
    <property type="term" value="P:regulation of DNA-templated transcription"/>
    <property type="evidence" value="ECO:0007669"/>
    <property type="project" value="InterPro"/>
</dbReference>
<keyword evidence="2" id="KW-0902">Two-component regulatory system</keyword>
<protein>
    <submittedName>
        <fullName evidence="9">Transcriptional regulator</fullName>
    </submittedName>
</protein>
<dbReference type="Pfam" id="PF00486">
    <property type="entry name" value="Trans_reg_C"/>
    <property type="match status" value="1"/>
</dbReference>
<dbReference type="EMBL" id="PYGE01000006">
    <property type="protein sequence ID" value="PSL04182.1"/>
    <property type="molecule type" value="Genomic_DNA"/>
</dbReference>
<dbReference type="InterPro" id="IPR016032">
    <property type="entry name" value="Sig_transdc_resp-reg_C-effctor"/>
</dbReference>
<dbReference type="GO" id="GO:0000156">
    <property type="term" value="F:phosphorelay response regulator activity"/>
    <property type="evidence" value="ECO:0007669"/>
    <property type="project" value="TreeGrafter"/>
</dbReference>
<dbReference type="AlphaFoldDB" id="A0A2P8E3Z1"/>
<dbReference type="PANTHER" id="PTHR48111:SF1">
    <property type="entry name" value="TWO-COMPONENT RESPONSE REGULATOR ORR33"/>
    <property type="match status" value="1"/>
</dbReference>
<dbReference type="SUPFAM" id="SSF46894">
    <property type="entry name" value="C-terminal effector domain of the bipartite response regulators"/>
    <property type="match status" value="1"/>
</dbReference>
<gene>
    <name evidence="9" type="ORF">CLV30_106187</name>
</gene>
<evidence type="ECO:0000256" key="6">
    <source>
        <dbReference type="PROSITE-ProRule" id="PRU01091"/>
    </source>
</evidence>
<proteinExistence type="predicted"/>
<evidence type="ECO:0000256" key="5">
    <source>
        <dbReference type="ARBA" id="ARBA00023163"/>
    </source>
</evidence>
<feature type="compositionally biased region" description="Low complexity" evidence="7">
    <location>
        <begin position="17"/>
        <end position="26"/>
    </location>
</feature>
<comment type="caution">
    <text evidence="9">The sequence shown here is derived from an EMBL/GenBank/DDBJ whole genome shotgun (WGS) entry which is preliminary data.</text>
</comment>
<reference evidence="9 10" key="1">
    <citation type="submission" date="2018-03" db="EMBL/GenBank/DDBJ databases">
        <title>Genomic Encyclopedia of Archaeal and Bacterial Type Strains, Phase II (KMG-II): from individual species to whole genera.</title>
        <authorList>
            <person name="Goeker M."/>
        </authorList>
    </citation>
    <scope>NUCLEOTIDE SEQUENCE [LARGE SCALE GENOMIC DNA]</scope>
    <source>
        <strain evidence="9 10">DSM 45211</strain>
    </source>
</reference>
<keyword evidence="4 6" id="KW-0238">DNA-binding</keyword>
<dbReference type="RefSeq" id="WP_106537192.1">
    <property type="nucleotide sequence ID" value="NZ_PYGE01000006.1"/>
</dbReference>
<keyword evidence="10" id="KW-1185">Reference proteome</keyword>
<evidence type="ECO:0000256" key="4">
    <source>
        <dbReference type="ARBA" id="ARBA00023125"/>
    </source>
</evidence>